<protein>
    <recommendedName>
        <fullName evidence="3">BetI-type transcriptional repressor C-terminal domain-containing protein</fullName>
    </recommendedName>
</protein>
<gene>
    <name evidence="1" type="ORF">E0H58_20460</name>
</gene>
<evidence type="ECO:0000313" key="1">
    <source>
        <dbReference type="EMBL" id="TCC22759.1"/>
    </source>
</evidence>
<reference evidence="1 2" key="1">
    <citation type="submission" date="2019-02" db="EMBL/GenBank/DDBJ databases">
        <title>Kribbella capetownensis sp. nov. and Kribbella speibonae sp. nov., isolated from soil.</title>
        <authorList>
            <person name="Curtis S.M."/>
            <person name="Norton I."/>
            <person name="Everest G.J."/>
            <person name="Meyers P.R."/>
        </authorList>
    </citation>
    <scope>NUCLEOTIDE SEQUENCE [LARGE SCALE GENOMIC DNA]</scope>
    <source>
        <strain evidence="1 2">SK5</strain>
    </source>
</reference>
<sequence length="101" mass="11576">MNDRSQSLYRILVSAAASDQEAAVLLAERTRQRGQGQDRIARSLAHAGALRQDLRERGAAEIIHALMSPEVYQLLVTSRGWRPERYERWLTQTLIDHLLPR</sequence>
<dbReference type="Gene3D" id="1.10.357.10">
    <property type="entry name" value="Tetracycline Repressor, domain 2"/>
    <property type="match status" value="1"/>
</dbReference>
<evidence type="ECO:0000313" key="2">
    <source>
        <dbReference type="Proteomes" id="UP000292385"/>
    </source>
</evidence>
<name>A0ABY2A3C0_9ACTN</name>
<keyword evidence="2" id="KW-1185">Reference proteome</keyword>
<comment type="caution">
    <text evidence="1">The sequence shown here is derived from an EMBL/GenBank/DDBJ whole genome shotgun (WGS) entry which is preliminary data.</text>
</comment>
<organism evidence="1 2">
    <name type="scientific">Kribbella speibonae</name>
    <dbReference type="NCBI Taxonomy" id="1572660"/>
    <lineage>
        <taxon>Bacteria</taxon>
        <taxon>Bacillati</taxon>
        <taxon>Actinomycetota</taxon>
        <taxon>Actinomycetes</taxon>
        <taxon>Propionibacteriales</taxon>
        <taxon>Kribbellaceae</taxon>
        <taxon>Kribbella</taxon>
    </lineage>
</organism>
<proteinExistence type="predicted"/>
<accession>A0ABY2A3C0</accession>
<dbReference type="RefSeq" id="WP_131462993.1">
    <property type="nucleotide sequence ID" value="NZ_SJJY01000004.1"/>
</dbReference>
<dbReference type="Proteomes" id="UP000292385">
    <property type="component" value="Unassembled WGS sequence"/>
</dbReference>
<evidence type="ECO:0008006" key="3">
    <source>
        <dbReference type="Google" id="ProtNLM"/>
    </source>
</evidence>
<dbReference type="SUPFAM" id="SSF48498">
    <property type="entry name" value="Tetracyclin repressor-like, C-terminal domain"/>
    <property type="match status" value="1"/>
</dbReference>
<dbReference type="EMBL" id="SJJY01000004">
    <property type="protein sequence ID" value="TCC22759.1"/>
    <property type="molecule type" value="Genomic_DNA"/>
</dbReference>
<dbReference type="InterPro" id="IPR036271">
    <property type="entry name" value="Tet_transcr_reg_TetR-rel_C_sf"/>
</dbReference>